<dbReference type="Pfam" id="PF07687">
    <property type="entry name" value="M20_dimer"/>
    <property type="match status" value="1"/>
</dbReference>
<dbReference type="Gene3D" id="3.40.630.10">
    <property type="entry name" value="Zn peptidases"/>
    <property type="match status" value="1"/>
</dbReference>
<dbReference type="InterPro" id="IPR036264">
    <property type="entry name" value="Bact_exopeptidase_dim_dom"/>
</dbReference>
<dbReference type="SUPFAM" id="SSF55031">
    <property type="entry name" value="Bacterial exopeptidase dimerisation domain"/>
    <property type="match status" value="1"/>
</dbReference>
<evidence type="ECO:0000256" key="8">
    <source>
        <dbReference type="ARBA" id="ARBA00022833"/>
    </source>
</evidence>
<dbReference type="NCBIfam" id="NF005710">
    <property type="entry name" value="PRK07522.1"/>
    <property type="match status" value="1"/>
</dbReference>
<protein>
    <submittedName>
        <fullName evidence="11">Acetylornithine deacetylase</fullName>
        <ecNumber evidence="11">3.5.1.16</ecNumber>
    </submittedName>
</protein>
<feature type="domain" description="Peptidase M20 dimerisation" evidence="10">
    <location>
        <begin position="178"/>
        <end position="284"/>
    </location>
</feature>
<dbReference type="NCBIfam" id="TIGR01892">
    <property type="entry name" value="AcOrn-deacetyl"/>
    <property type="match status" value="1"/>
</dbReference>
<evidence type="ECO:0000256" key="6">
    <source>
        <dbReference type="ARBA" id="ARBA00022723"/>
    </source>
</evidence>
<dbReference type="InterPro" id="IPR010169">
    <property type="entry name" value="AcOrn-deacetyl"/>
</dbReference>
<reference evidence="11 12" key="1">
    <citation type="submission" date="2016-07" db="EMBL/GenBank/DDBJ databases">
        <title>Complete genome sequence of Altererythrobacter namhicola JCM 16345T, containing esterase-encoding genes.</title>
        <authorList>
            <person name="Cheng H."/>
            <person name="Wu Y.-H."/>
            <person name="Jian S.-L."/>
            <person name="Huo Y.-Y."/>
            <person name="Wang C.-S."/>
            <person name="Xu X.-W."/>
        </authorList>
    </citation>
    <scope>NUCLEOTIDE SEQUENCE [LARGE SCALE GENOMIC DNA]</scope>
    <source>
        <strain evidence="11 12">JCM 16345</strain>
    </source>
</reference>
<gene>
    <name evidence="11" type="primary">argE</name>
    <name evidence="11" type="ORF">A6F65_01664</name>
</gene>
<evidence type="ECO:0000256" key="3">
    <source>
        <dbReference type="ARBA" id="ARBA00022490"/>
    </source>
</evidence>
<dbReference type="InterPro" id="IPR002933">
    <property type="entry name" value="Peptidase_M20"/>
</dbReference>
<keyword evidence="5" id="KW-0028">Amino-acid biosynthesis</keyword>
<dbReference type="GO" id="GO:0008777">
    <property type="term" value="F:acetylornithine deacetylase activity"/>
    <property type="evidence" value="ECO:0007669"/>
    <property type="project" value="UniProtKB-EC"/>
</dbReference>
<evidence type="ECO:0000256" key="9">
    <source>
        <dbReference type="ARBA" id="ARBA00023285"/>
    </source>
</evidence>
<evidence type="ECO:0000259" key="10">
    <source>
        <dbReference type="Pfam" id="PF07687"/>
    </source>
</evidence>
<dbReference type="PANTHER" id="PTHR43808">
    <property type="entry name" value="ACETYLORNITHINE DEACETYLASE"/>
    <property type="match status" value="1"/>
</dbReference>
<evidence type="ECO:0000256" key="7">
    <source>
        <dbReference type="ARBA" id="ARBA00022801"/>
    </source>
</evidence>
<dbReference type="CDD" id="cd03894">
    <property type="entry name" value="M20_ArgE"/>
    <property type="match status" value="1"/>
</dbReference>
<sequence length="390" mass="41339">MPYSARVTDTAKAIDILERLVGFDTTSRLSNLQLVEWVEDYLRGHDVASERVANADGTKANLFASLGPAVEGGVILSGHSDVVPVDGQDWSSDPWTLTPRDGRLYGRGTCDMKGFIALALAHVPAFAAGKRPVHLAISYDEEIGCKGAPDMIARMAETIPTPRAAIIGEPSLMRVIDGHKGITVHEVSIRGHAAHSSLPQIGVSANHIAIELMAKLREIARDLAANPRANCEFSPPYSTLTIGMMHGGTAANILAGSADFTFDLRCLPGDDPATILQPFFALCDTLRADIRSAFPATDIAVSKRSSAPPLTPDGNGDAAAFVRSLTGENGPASKVSFAAEAGQFCEAGFPTVICGPGSIEQAHQPDEWIALDQMEAGNAFMVRLAEELAR</sequence>
<keyword evidence="3" id="KW-0963">Cytoplasm</keyword>
<dbReference type="InterPro" id="IPR001261">
    <property type="entry name" value="ArgE/DapE_CS"/>
</dbReference>
<dbReference type="STRING" id="645517.A6F65_01664"/>
<dbReference type="GO" id="GO:0046872">
    <property type="term" value="F:metal ion binding"/>
    <property type="evidence" value="ECO:0007669"/>
    <property type="project" value="UniProtKB-KW"/>
</dbReference>
<comment type="similarity">
    <text evidence="2">Belongs to the peptidase M20A family. ArgE subfamily.</text>
</comment>
<keyword evidence="4" id="KW-0055">Arginine biosynthesis</keyword>
<dbReference type="AlphaFoldDB" id="A0A1C7D9B8"/>
<keyword evidence="8" id="KW-0862">Zinc</keyword>
<comment type="cofactor">
    <cofactor evidence="1">
        <name>Zn(2+)</name>
        <dbReference type="ChEBI" id="CHEBI:29105"/>
    </cofactor>
</comment>
<keyword evidence="9" id="KW-0170">Cobalt</keyword>
<dbReference type="InterPro" id="IPR011650">
    <property type="entry name" value="Peptidase_M20_dimer"/>
</dbReference>
<evidence type="ECO:0000313" key="11">
    <source>
        <dbReference type="EMBL" id="ANU07962.1"/>
    </source>
</evidence>
<proteinExistence type="inferred from homology"/>
<dbReference type="Pfam" id="PF01546">
    <property type="entry name" value="Peptidase_M20"/>
    <property type="match status" value="1"/>
</dbReference>
<dbReference type="InterPro" id="IPR050072">
    <property type="entry name" value="Peptidase_M20A"/>
</dbReference>
<dbReference type="PANTHER" id="PTHR43808:SF31">
    <property type="entry name" value="N-ACETYL-L-CITRULLINE DEACETYLASE"/>
    <property type="match status" value="1"/>
</dbReference>
<dbReference type="Proteomes" id="UP000092698">
    <property type="component" value="Chromosome"/>
</dbReference>
<evidence type="ECO:0000256" key="4">
    <source>
        <dbReference type="ARBA" id="ARBA00022571"/>
    </source>
</evidence>
<keyword evidence="6" id="KW-0479">Metal-binding</keyword>
<evidence type="ECO:0000256" key="1">
    <source>
        <dbReference type="ARBA" id="ARBA00001947"/>
    </source>
</evidence>
<dbReference type="PROSITE" id="PS00759">
    <property type="entry name" value="ARGE_DAPE_CPG2_2"/>
    <property type="match status" value="1"/>
</dbReference>
<dbReference type="GO" id="GO:0006526">
    <property type="term" value="P:L-arginine biosynthetic process"/>
    <property type="evidence" value="ECO:0007669"/>
    <property type="project" value="UniProtKB-KW"/>
</dbReference>
<name>A0A1C7D9B8_9SPHN</name>
<dbReference type="EMBL" id="CP016545">
    <property type="protein sequence ID" value="ANU07962.1"/>
    <property type="molecule type" value="Genomic_DNA"/>
</dbReference>
<dbReference type="SUPFAM" id="SSF53187">
    <property type="entry name" value="Zn-dependent exopeptidases"/>
    <property type="match status" value="1"/>
</dbReference>
<dbReference type="EC" id="3.5.1.16" evidence="11"/>
<accession>A0A1C7D9B8</accession>
<evidence type="ECO:0000256" key="5">
    <source>
        <dbReference type="ARBA" id="ARBA00022605"/>
    </source>
</evidence>
<organism evidence="11 12">
    <name type="scientific">Paraurantiacibacter namhicola</name>
    <dbReference type="NCBI Taxonomy" id="645517"/>
    <lineage>
        <taxon>Bacteria</taxon>
        <taxon>Pseudomonadati</taxon>
        <taxon>Pseudomonadota</taxon>
        <taxon>Alphaproteobacteria</taxon>
        <taxon>Sphingomonadales</taxon>
        <taxon>Erythrobacteraceae</taxon>
        <taxon>Paraurantiacibacter</taxon>
    </lineage>
</organism>
<dbReference type="Gene3D" id="3.30.70.360">
    <property type="match status" value="1"/>
</dbReference>
<keyword evidence="7 11" id="KW-0378">Hydrolase</keyword>
<dbReference type="PATRIC" id="fig|645517.4.peg.1652"/>
<keyword evidence="12" id="KW-1185">Reference proteome</keyword>
<dbReference type="KEGG" id="anh:A6F65_01664"/>
<evidence type="ECO:0000313" key="12">
    <source>
        <dbReference type="Proteomes" id="UP000092698"/>
    </source>
</evidence>
<evidence type="ECO:0000256" key="2">
    <source>
        <dbReference type="ARBA" id="ARBA00005691"/>
    </source>
</evidence>